<evidence type="ECO:0000313" key="2">
    <source>
        <dbReference type="Proteomes" id="UP000324222"/>
    </source>
</evidence>
<proteinExistence type="predicted"/>
<dbReference type="AlphaFoldDB" id="A0A5B7E7A4"/>
<gene>
    <name evidence="1" type="ORF">E2C01_022304</name>
</gene>
<accession>A0A5B7E7A4</accession>
<protein>
    <submittedName>
        <fullName evidence="1">Uncharacterized protein</fullName>
    </submittedName>
</protein>
<sequence>MKIIYPTTAFNNQPLHLGSVTTNRLLDRNYRAAPLIDLLPPDIHLRPSLHATRLPHRIILLKSDAPSWS</sequence>
<dbReference type="EMBL" id="VSRR010002013">
    <property type="protein sequence ID" value="MPC29086.1"/>
    <property type="molecule type" value="Genomic_DNA"/>
</dbReference>
<keyword evidence="2" id="KW-1185">Reference proteome</keyword>
<comment type="caution">
    <text evidence="1">The sequence shown here is derived from an EMBL/GenBank/DDBJ whole genome shotgun (WGS) entry which is preliminary data.</text>
</comment>
<evidence type="ECO:0000313" key="1">
    <source>
        <dbReference type="EMBL" id="MPC29086.1"/>
    </source>
</evidence>
<dbReference type="Proteomes" id="UP000324222">
    <property type="component" value="Unassembled WGS sequence"/>
</dbReference>
<name>A0A5B7E7A4_PORTR</name>
<reference evidence="1 2" key="1">
    <citation type="submission" date="2019-05" db="EMBL/GenBank/DDBJ databases">
        <title>Another draft genome of Portunus trituberculatus and its Hox gene families provides insights of decapod evolution.</title>
        <authorList>
            <person name="Jeong J.-H."/>
            <person name="Song I."/>
            <person name="Kim S."/>
            <person name="Choi T."/>
            <person name="Kim D."/>
            <person name="Ryu S."/>
            <person name="Kim W."/>
        </authorList>
    </citation>
    <scope>NUCLEOTIDE SEQUENCE [LARGE SCALE GENOMIC DNA]</scope>
    <source>
        <tissue evidence="1">Muscle</tissue>
    </source>
</reference>
<organism evidence="1 2">
    <name type="scientific">Portunus trituberculatus</name>
    <name type="common">Swimming crab</name>
    <name type="synonym">Neptunus trituberculatus</name>
    <dbReference type="NCBI Taxonomy" id="210409"/>
    <lineage>
        <taxon>Eukaryota</taxon>
        <taxon>Metazoa</taxon>
        <taxon>Ecdysozoa</taxon>
        <taxon>Arthropoda</taxon>
        <taxon>Crustacea</taxon>
        <taxon>Multicrustacea</taxon>
        <taxon>Malacostraca</taxon>
        <taxon>Eumalacostraca</taxon>
        <taxon>Eucarida</taxon>
        <taxon>Decapoda</taxon>
        <taxon>Pleocyemata</taxon>
        <taxon>Brachyura</taxon>
        <taxon>Eubrachyura</taxon>
        <taxon>Portunoidea</taxon>
        <taxon>Portunidae</taxon>
        <taxon>Portuninae</taxon>
        <taxon>Portunus</taxon>
    </lineage>
</organism>